<evidence type="ECO:0000313" key="6">
    <source>
        <dbReference type="Proteomes" id="UP000237752"/>
    </source>
</evidence>
<reference evidence="5 6" key="1">
    <citation type="submission" date="2018-03" db="EMBL/GenBank/DDBJ databases">
        <title>Genomic Encyclopedia of Archaeal and Bacterial Type Strains, Phase II (KMG-II): from individual species to whole genera.</title>
        <authorList>
            <person name="Goeker M."/>
        </authorList>
    </citation>
    <scope>NUCLEOTIDE SEQUENCE [LARGE SCALE GENOMIC DNA]</scope>
    <source>
        <strain evidence="5 6">DSM 100065</strain>
    </source>
</reference>
<evidence type="ECO:0000256" key="3">
    <source>
        <dbReference type="SAM" id="SignalP"/>
    </source>
</evidence>
<keyword evidence="6" id="KW-1185">Reference proteome</keyword>
<dbReference type="Pfam" id="PF13458">
    <property type="entry name" value="Peripla_BP_6"/>
    <property type="match status" value="1"/>
</dbReference>
<evidence type="ECO:0000256" key="1">
    <source>
        <dbReference type="ARBA" id="ARBA00010062"/>
    </source>
</evidence>
<dbReference type="PROSITE" id="PS51257">
    <property type="entry name" value="PROKAR_LIPOPROTEIN"/>
    <property type="match status" value="1"/>
</dbReference>
<dbReference type="PANTHER" id="PTHR47235:SF1">
    <property type="entry name" value="BLR6548 PROTEIN"/>
    <property type="match status" value="1"/>
</dbReference>
<evidence type="ECO:0000259" key="4">
    <source>
        <dbReference type="Pfam" id="PF13458"/>
    </source>
</evidence>
<dbReference type="SUPFAM" id="SSF53822">
    <property type="entry name" value="Periplasmic binding protein-like I"/>
    <property type="match status" value="1"/>
</dbReference>
<accession>A0A2T0ZK23</accession>
<proteinExistence type="inferred from homology"/>
<name>A0A2T0ZK23_9ACTN</name>
<dbReference type="Gene3D" id="3.40.50.2300">
    <property type="match status" value="2"/>
</dbReference>
<dbReference type="PANTHER" id="PTHR47235">
    <property type="entry name" value="BLR6548 PROTEIN"/>
    <property type="match status" value="1"/>
</dbReference>
<gene>
    <name evidence="5" type="ORF">CLV47_12161</name>
</gene>
<dbReference type="InterPro" id="IPR028081">
    <property type="entry name" value="Leu-bd"/>
</dbReference>
<evidence type="ECO:0000313" key="5">
    <source>
        <dbReference type="EMBL" id="PRZ36624.1"/>
    </source>
</evidence>
<evidence type="ECO:0000256" key="2">
    <source>
        <dbReference type="ARBA" id="ARBA00022729"/>
    </source>
</evidence>
<dbReference type="OrthoDB" id="26870at2"/>
<feature type="signal peptide" evidence="3">
    <location>
        <begin position="1"/>
        <end position="19"/>
    </location>
</feature>
<feature type="domain" description="Leucine-binding protein" evidence="4">
    <location>
        <begin position="49"/>
        <end position="390"/>
    </location>
</feature>
<comment type="caution">
    <text evidence="5">The sequence shown here is derived from an EMBL/GenBank/DDBJ whole genome shotgun (WGS) entry which is preliminary data.</text>
</comment>
<sequence>MRKSTSIIAASLVALGLVASGCSTKGGKSQQQSTDDSGVKTDYGVTDSKITLGAMTDNSGVFKVIGLDITHGNQLWADEVNAAGGICGRDIEILTRDHGYAADKAVTQYAEIKDKVAGMVQMLGSPVVSALKPQVVSDNILTVPASYTSHILDSPQVLMVGATYDLEMINGLAWLQGQGMIKDGDKIGHIFVDSEYGASGREGSAFYAKQHNLNVVEIKVTASDVDMAASVTKLKGEGVSAIAMTTTPKAMASISLQNVAQGLNVQLIGNSPTWDPTLLGTPAKESFVNYHRATSWANFGADIPAVADLKALYEGKFTEPGSSSVTSGYAAGLAFGAILKKACDDKDLTRDGIVKAASNVKVDTKGLMGKLDFSKPGTPGTRESFIMGVDLNSPDGDVIVADLKASKDALAQKLPYEK</sequence>
<dbReference type="InterPro" id="IPR028082">
    <property type="entry name" value="Peripla_BP_I"/>
</dbReference>
<organism evidence="5 6">
    <name type="scientific">Antricoccus suffuscus</name>
    <dbReference type="NCBI Taxonomy" id="1629062"/>
    <lineage>
        <taxon>Bacteria</taxon>
        <taxon>Bacillati</taxon>
        <taxon>Actinomycetota</taxon>
        <taxon>Actinomycetes</taxon>
        <taxon>Geodermatophilales</taxon>
        <taxon>Antricoccaceae</taxon>
        <taxon>Antricoccus</taxon>
    </lineage>
</organism>
<dbReference type="EMBL" id="PVUE01000021">
    <property type="protein sequence ID" value="PRZ36624.1"/>
    <property type="molecule type" value="Genomic_DNA"/>
</dbReference>
<keyword evidence="2 3" id="KW-0732">Signal</keyword>
<dbReference type="AlphaFoldDB" id="A0A2T0ZK23"/>
<protein>
    <submittedName>
        <fullName evidence="5">Amino acid/amide ABC transporter substrate-binding protein (HAAT family)</fullName>
    </submittedName>
</protein>
<comment type="similarity">
    <text evidence="1">Belongs to the leucine-binding protein family.</text>
</comment>
<dbReference type="Proteomes" id="UP000237752">
    <property type="component" value="Unassembled WGS sequence"/>
</dbReference>
<dbReference type="RefSeq" id="WP_106350681.1">
    <property type="nucleotide sequence ID" value="NZ_PVUE01000021.1"/>
</dbReference>
<feature type="chain" id="PRO_5038458446" evidence="3">
    <location>
        <begin position="20"/>
        <end position="418"/>
    </location>
</feature>